<comment type="similarity">
    <text evidence="1 4">Belongs to the glycosyl hydrolase 1 family.</text>
</comment>
<dbReference type="Proteomes" id="UP001318860">
    <property type="component" value="Unassembled WGS sequence"/>
</dbReference>
<keyword evidence="2" id="KW-0378">Hydrolase</keyword>
<reference evidence="6 7" key="1">
    <citation type="journal article" date="2021" name="Comput. Struct. Biotechnol. J.">
        <title>De novo genome assembly of the potent medicinal plant Rehmannia glutinosa using nanopore technology.</title>
        <authorList>
            <person name="Ma L."/>
            <person name="Dong C."/>
            <person name="Song C."/>
            <person name="Wang X."/>
            <person name="Zheng X."/>
            <person name="Niu Y."/>
            <person name="Chen S."/>
            <person name="Feng W."/>
        </authorList>
    </citation>
    <scope>NUCLEOTIDE SEQUENCE [LARGE SCALE GENOMIC DNA]</scope>
    <source>
        <strain evidence="6">DH-2019</strain>
    </source>
</reference>
<dbReference type="PANTHER" id="PTHR10353:SF137">
    <property type="entry name" value="MYROSINASE 3-RELATED"/>
    <property type="match status" value="1"/>
</dbReference>
<evidence type="ECO:0000256" key="5">
    <source>
        <dbReference type="SAM" id="SignalP"/>
    </source>
</evidence>
<dbReference type="PRINTS" id="PR00131">
    <property type="entry name" value="GLHYDRLASE1"/>
</dbReference>
<dbReference type="InterPro" id="IPR017853">
    <property type="entry name" value="GH"/>
</dbReference>
<evidence type="ECO:0000256" key="4">
    <source>
        <dbReference type="RuleBase" id="RU003690"/>
    </source>
</evidence>
<evidence type="ECO:0000313" key="6">
    <source>
        <dbReference type="EMBL" id="KAK6119574.1"/>
    </source>
</evidence>
<comment type="caution">
    <text evidence="6">The sequence shown here is derived from an EMBL/GenBank/DDBJ whole genome shotgun (WGS) entry which is preliminary data.</text>
</comment>
<gene>
    <name evidence="6" type="ORF">DH2020_046676</name>
</gene>
<dbReference type="Gene3D" id="3.20.20.80">
    <property type="entry name" value="Glycosidases"/>
    <property type="match status" value="4"/>
</dbReference>
<dbReference type="EMBL" id="JABTTQ020003162">
    <property type="protein sequence ID" value="KAK6119574.1"/>
    <property type="molecule type" value="Genomic_DNA"/>
</dbReference>
<feature type="signal peptide" evidence="5">
    <location>
        <begin position="1"/>
        <end position="18"/>
    </location>
</feature>
<dbReference type="Pfam" id="PF00232">
    <property type="entry name" value="Glyco_hydro_1"/>
    <property type="match status" value="4"/>
</dbReference>
<dbReference type="PANTHER" id="PTHR10353">
    <property type="entry name" value="GLYCOSYL HYDROLASE"/>
    <property type="match status" value="1"/>
</dbReference>
<evidence type="ECO:0008006" key="8">
    <source>
        <dbReference type="Google" id="ProtNLM"/>
    </source>
</evidence>
<evidence type="ECO:0000256" key="1">
    <source>
        <dbReference type="ARBA" id="ARBA00010838"/>
    </source>
</evidence>
<organism evidence="6 7">
    <name type="scientific">Rehmannia glutinosa</name>
    <name type="common">Chinese foxglove</name>
    <dbReference type="NCBI Taxonomy" id="99300"/>
    <lineage>
        <taxon>Eukaryota</taxon>
        <taxon>Viridiplantae</taxon>
        <taxon>Streptophyta</taxon>
        <taxon>Embryophyta</taxon>
        <taxon>Tracheophyta</taxon>
        <taxon>Spermatophyta</taxon>
        <taxon>Magnoliopsida</taxon>
        <taxon>eudicotyledons</taxon>
        <taxon>Gunneridae</taxon>
        <taxon>Pentapetalae</taxon>
        <taxon>asterids</taxon>
        <taxon>lamiids</taxon>
        <taxon>Lamiales</taxon>
        <taxon>Orobanchaceae</taxon>
        <taxon>Rehmannieae</taxon>
        <taxon>Rehmannia</taxon>
    </lineage>
</organism>
<keyword evidence="7" id="KW-1185">Reference proteome</keyword>
<dbReference type="SUPFAM" id="SSF51445">
    <property type="entry name" value="(Trans)glycosidases"/>
    <property type="match status" value="1"/>
</dbReference>
<evidence type="ECO:0000313" key="7">
    <source>
        <dbReference type="Proteomes" id="UP001318860"/>
    </source>
</evidence>
<sequence>MTTAKSLVMISLMILCLGLNEGAAAKGGRGPSKIAKLVAGYCLLLMNEYIFSYGRHAARVADGSNGNVASDVYNRFKVHDKHLKLFLQEDIKMAKKMGFDAFKFSISWKDFREYAELCFWEFGDRVKHWTTMNASWGYCTGGYVTCTFPPSKGNPSAFFSALEHLSPASDASTDRSHFGSLSRSNSSIFNVISDIALALYGGVYEPKELISTCQRIDKNNNNINNSNSEYDPKNAYTVARNMLLAHAAAEQQEGKIGIALNCHWFEPYDEKDDEDIKAAQRATDFMLGWFLEPILKGHYPQSMIEYVPPENLAPFTPQESRMLKGSLDFLGLNYYTAHYAANDPDPKGQDGYYKDQHLLEVECQSALIVDQKNDPKLTACEACDDPIRMHYYQDHLANIREAMEVGVNVKGYFAWAWCDLFEWASGYTIRFGLMYVDYMNDLTRYPKRSAIWFTKFLTKDKLHMRINKKRQIKLTADNDDDDEYEKRHKAMEE</sequence>
<proteinExistence type="inferred from homology"/>
<evidence type="ECO:0000256" key="3">
    <source>
        <dbReference type="ARBA" id="ARBA00023295"/>
    </source>
</evidence>
<feature type="chain" id="PRO_5047048419" description="Beta-glucosidase" evidence="5">
    <location>
        <begin position="19"/>
        <end position="493"/>
    </location>
</feature>
<evidence type="ECO:0000256" key="2">
    <source>
        <dbReference type="ARBA" id="ARBA00022801"/>
    </source>
</evidence>
<dbReference type="InterPro" id="IPR001360">
    <property type="entry name" value="Glyco_hydro_1"/>
</dbReference>
<accession>A0ABR0UAJ5</accession>
<name>A0ABR0UAJ5_REHGL</name>
<keyword evidence="3" id="KW-0326">Glycosidase</keyword>
<protein>
    <recommendedName>
        <fullName evidence="8">Beta-glucosidase</fullName>
    </recommendedName>
</protein>
<keyword evidence="5" id="KW-0732">Signal</keyword>